<name>A0A0U3HN87_9CREN</name>
<dbReference type="Pfam" id="PF01965">
    <property type="entry name" value="DJ-1_PfpI"/>
    <property type="match status" value="1"/>
</dbReference>
<dbReference type="EMBL" id="CP013694">
    <property type="protein sequence ID" value="ALU29661.1"/>
    <property type="molecule type" value="Genomic_DNA"/>
</dbReference>
<dbReference type="Proteomes" id="UP000065473">
    <property type="component" value="Chromosome"/>
</dbReference>
<dbReference type="AlphaFoldDB" id="A0A0U3HN87"/>
<evidence type="ECO:0000313" key="5">
    <source>
        <dbReference type="Proteomes" id="UP000060043"/>
    </source>
</evidence>
<dbReference type="PROSITE" id="PS51276">
    <property type="entry name" value="PEPTIDASE_C56_PFPI"/>
    <property type="match status" value="1"/>
</dbReference>
<evidence type="ECO:0000256" key="1">
    <source>
        <dbReference type="ARBA" id="ARBA00008542"/>
    </source>
</evidence>
<dbReference type="Proteomes" id="UP000060043">
    <property type="component" value="Chromosome"/>
</dbReference>
<dbReference type="EMBL" id="CP013695">
    <property type="protein sequence ID" value="ALU32396.1"/>
    <property type="molecule type" value="Genomic_DNA"/>
</dbReference>
<accession>A0A0U3HN87</accession>
<dbReference type="OrthoDB" id="82036at2157"/>
<dbReference type="STRING" id="1435377.SUSAZ_10700"/>
<dbReference type="RefSeq" id="WP_011279066.1">
    <property type="nucleotide sequence ID" value="NZ_BHWZ01000006.1"/>
</dbReference>
<dbReference type="CDD" id="cd03134">
    <property type="entry name" value="GATase1_PfpI_like"/>
    <property type="match status" value="1"/>
</dbReference>
<proteinExistence type="inferred from homology"/>
<dbReference type="SUPFAM" id="SSF52317">
    <property type="entry name" value="Class I glutamine amidotransferase-like"/>
    <property type="match status" value="1"/>
</dbReference>
<sequence length="175" mass="19514">MNEKKVLFVIGEEFEDIEFLYPYYRVIEEGFKPVVAWKEAKAKVTGKHGYSVISDVAFKDVRPEDYLALVIPGGRGPENIRNSEELKVLTRRFFDLKKPVAAICHGPQVLISANVVKGRKLTSYGSIKDDVIAAGGQYLDEAVVVDDNLISSRHPGDLPYFAASLIKALKSLEKK</sequence>
<evidence type="ECO:0000313" key="6">
    <source>
        <dbReference type="Proteomes" id="UP000065473"/>
    </source>
</evidence>
<dbReference type="InterPro" id="IPR002818">
    <property type="entry name" value="DJ-1/PfpI"/>
</dbReference>
<dbReference type="PANTHER" id="PTHR42733">
    <property type="entry name" value="DJ-1 PROTEIN"/>
    <property type="match status" value="1"/>
</dbReference>
<dbReference type="Gene3D" id="3.40.50.880">
    <property type="match status" value="1"/>
</dbReference>
<organism evidence="4 5">
    <name type="scientific">Sulfolobus acidocaldarius</name>
    <dbReference type="NCBI Taxonomy" id="2285"/>
    <lineage>
        <taxon>Archaea</taxon>
        <taxon>Thermoproteota</taxon>
        <taxon>Thermoprotei</taxon>
        <taxon>Sulfolobales</taxon>
        <taxon>Sulfolobaceae</taxon>
        <taxon>Sulfolobus</taxon>
    </lineage>
</organism>
<dbReference type="PANTHER" id="PTHR42733:SF2">
    <property type="entry name" value="DJ-1_THIJ_PFPI FAMILY PROTEIN"/>
    <property type="match status" value="1"/>
</dbReference>
<feature type="domain" description="DJ-1/PfpI" evidence="2">
    <location>
        <begin position="4"/>
        <end position="167"/>
    </location>
</feature>
<evidence type="ECO:0000313" key="3">
    <source>
        <dbReference type="EMBL" id="ALU29661.1"/>
    </source>
</evidence>
<evidence type="ECO:0000259" key="2">
    <source>
        <dbReference type="Pfam" id="PF01965"/>
    </source>
</evidence>
<reference evidence="5 6" key="1">
    <citation type="submission" date="2015-12" db="EMBL/GenBank/DDBJ databases">
        <title>A stable core within a dynamic pangenome in Sulfolobus acidocaldarius.</title>
        <authorList>
            <person name="Anderson R."/>
            <person name="Kouris A."/>
            <person name="Seward C."/>
            <person name="Campbell K."/>
            <person name="Whitaker R."/>
        </authorList>
    </citation>
    <scope>NUCLEOTIDE SEQUENCE [LARGE SCALE GENOMIC DNA]</scope>
    <source>
        <strain evidence="3 6">GG12-C01-09</strain>
        <strain evidence="4 5">NG05B_CO5_07</strain>
    </source>
</reference>
<dbReference type="NCBIfam" id="TIGR01382">
    <property type="entry name" value="PfpI"/>
    <property type="match status" value="1"/>
</dbReference>
<dbReference type="InterPro" id="IPR006286">
    <property type="entry name" value="C56_PfpI-like"/>
</dbReference>
<dbReference type="PaxDb" id="1435377-SUSAZ_10700"/>
<evidence type="ECO:0000313" key="4">
    <source>
        <dbReference type="EMBL" id="ALU32396.1"/>
    </source>
</evidence>
<dbReference type="InterPro" id="IPR029062">
    <property type="entry name" value="Class_I_gatase-like"/>
</dbReference>
<gene>
    <name evidence="3" type="ORF">ATY89_06715</name>
    <name evidence="4" type="ORF">ATZ20_09735</name>
</gene>
<dbReference type="GeneID" id="14552791"/>
<dbReference type="OMA" id="YAWMREF"/>
<protein>
    <submittedName>
        <fullName evidence="4">Peptidase</fullName>
    </submittedName>
</protein>
<comment type="similarity">
    <text evidence="1">Belongs to the peptidase C56 family.</text>
</comment>